<proteinExistence type="predicted"/>
<sequence>MTRKWPFYRAIYAIGLALTAAASSLLLIRQLRMAVVAPLPTIANDPFDETRLHNMNYSHRRLQENQRDQSAHNIQAEIHSKTIEGPSIIVNMLRRARERVSDNDVPFLLEVPHTPSDTMLKHNLHPCPSLWGRGSRTISTYEDLCGCEPPHPQHTIYNILTKCYGLKGRRRYLKTDELDRDKQSDAVDKHYVSAHVKPLTNDYFHFVSTPHYQEGAALFTREHRGRIMLMMRHPCEIAESIYLSRPGTIPGDVNGLLNYTTSSDYYDNWMTRMIANVPPSRAVTEQDFTEARKILENKFLIRMASDMAETVFKRIKLYFGWKELPNQIQLEDLSHEWRQIRKANHFDSKLYARGMAIFGHQKMNMPVHELVFGEYKRNALISVQNLRNVKDPLDESDLPFFWHVPKASGTTVNL</sequence>
<dbReference type="Proteomes" id="UP001530400">
    <property type="component" value="Unassembled WGS sequence"/>
</dbReference>
<dbReference type="PANTHER" id="PTHR32301:SF6">
    <property type="entry name" value="GOLVESIN-RELATED"/>
    <property type="match status" value="1"/>
</dbReference>
<dbReference type="EMBL" id="JALLPJ020001133">
    <property type="protein sequence ID" value="KAL3775821.1"/>
    <property type="molecule type" value="Genomic_DNA"/>
</dbReference>
<dbReference type="AlphaFoldDB" id="A0ABD3NM63"/>
<gene>
    <name evidence="1" type="ORF">ACHAWO_009759</name>
</gene>
<reference evidence="1 2" key="1">
    <citation type="submission" date="2024-10" db="EMBL/GenBank/DDBJ databases">
        <title>Updated reference genomes for cyclostephanoid diatoms.</title>
        <authorList>
            <person name="Roberts W.R."/>
            <person name="Alverson A.J."/>
        </authorList>
    </citation>
    <scope>NUCLEOTIDE SEQUENCE [LARGE SCALE GENOMIC DNA]</scope>
    <source>
        <strain evidence="1 2">AJA010-31</strain>
    </source>
</reference>
<dbReference type="InterPro" id="IPR053259">
    <property type="entry name" value="Golvesin-related_Golgi"/>
</dbReference>
<evidence type="ECO:0000313" key="1">
    <source>
        <dbReference type="EMBL" id="KAL3775821.1"/>
    </source>
</evidence>
<comment type="caution">
    <text evidence="1">The sequence shown here is derived from an EMBL/GenBank/DDBJ whole genome shotgun (WGS) entry which is preliminary data.</text>
</comment>
<protein>
    <recommendedName>
        <fullName evidence="3">Sulfotransferase domain-containing protein</fullName>
    </recommendedName>
</protein>
<evidence type="ECO:0000313" key="2">
    <source>
        <dbReference type="Proteomes" id="UP001530400"/>
    </source>
</evidence>
<name>A0ABD3NM63_9STRA</name>
<organism evidence="1 2">
    <name type="scientific">Cyclotella atomus</name>
    <dbReference type="NCBI Taxonomy" id="382360"/>
    <lineage>
        <taxon>Eukaryota</taxon>
        <taxon>Sar</taxon>
        <taxon>Stramenopiles</taxon>
        <taxon>Ochrophyta</taxon>
        <taxon>Bacillariophyta</taxon>
        <taxon>Coscinodiscophyceae</taxon>
        <taxon>Thalassiosirophycidae</taxon>
        <taxon>Stephanodiscales</taxon>
        <taxon>Stephanodiscaceae</taxon>
        <taxon>Cyclotella</taxon>
    </lineage>
</organism>
<evidence type="ECO:0008006" key="3">
    <source>
        <dbReference type="Google" id="ProtNLM"/>
    </source>
</evidence>
<keyword evidence="2" id="KW-1185">Reference proteome</keyword>
<dbReference type="PANTHER" id="PTHR32301">
    <property type="entry name" value="COUNTIN RECEPTOR CNR3-RELATED"/>
    <property type="match status" value="1"/>
</dbReference>
<accession>A0ABD3NM63</accession>